<dbReference type="AlphaFoldDB" id="A0A078R9Y1"/>
<dbReference type="PATRIC" id="fig|1339350.3.peg.2342"/>
<comment type="caution">
    <text evidence="1">The sequence shown here is derived from an EMBL/GenBank/DDBJ whole genome shotgun (WGS) entry which is preliminary data.</text>
</comment>
<evidence type="ECO:0000313" key="1">
    <source>
        <dbReference type="EMBL" id="KDS30752.1"/>
    </source>
</evidence>
<name>A0A078R9Y1_PHOVU</name>
<accession>A0A078R9Y1</accession>
<dbReference type="EMBL" id="JNHI01000013">
    <property type="protein sequence ID" value="KDS30752.1"/>
    <property type="molecule type" value="Genomic_DNA"/>
</dbReference>
<sequence>MGDKIKLELMCHNPMRTCLLFRSNGTDLSFYSSVRKIKISVNLRNLR</sequence>
<organism evidence="1 2">
    <name type="scientific">Phocaeicola vulgatus str. 3775 SL</name>
    <name type="common">B</name>
    <name type="synonym">iv</name>
    <dbReference type="NCBI Taxonomy" id="1339350"/>
    <lineage>
        <taxon>Bacteria</taxon>
        <taxon>Pseudomonadati</taxon>
        <taxon>Bacteroidota</taxon>
        <taxon>Bacteroidia</taxon>
        <taxon>Bacteroidales</taxon>
        <taxon>Bacteroidaceae</taxon>
        <taxon>Phocaeicola</taxon>
    </lineage>
</organism>
<evidence type="ECO:0000313" key="2">
    <source>
        <dbReference type="Proteomes" id="UP000028134"/>
    </source>
</evidence>
<protein>
    <submittedName>
        <fullName evidence="1">Uncharacterized protein</fullName>
    </submittedName>
</protein>
<gene>
    <name evidence="1" type="ORF">M097_2448</name>
</gene>
<proteinExistence type="predicted"/>
<reference evidence="1 2" key="1">
    <citation type="submission" date="2014-04" db="EMBL/GenBank/DDBJ databases">
        <authorList>
            <person name="Sears C."/>
            <person name="Carroll K."/>
            <person name="Sack B.R."/>
            <person name="Qadri F."/>
            <person name="Myers L.L."/>
            <person name="Chung G.-T."/>
            <person name="Escheverria P."/>
            <person name="Fraser C.M."/>
            <person name="Sadzewicz L."/>
            <person name="Shefchek K.A."/>
            <person name="Tallon L."/>
            <person name="Das S.P."/>
            <person name="Daugherty S."/>
            <person name="Mongodin E.F."/>
        </authorList>
    </citation>
    <scope>NUCLEOTIDE SEQUENCE [LARGE SCALE GENOMIC DNA]</scope>
    <source>
        <strain evidence="2">3775 SL(B) 10 (iv)</strain>
    </source>
</reference>
<dbReference type="Proteomes" id="UP000028134">
    <property type="component" value="Unassembled WGS sequence"/>
</dbReference>